<dbReference type="OrthoDB" id="9801392at2"/>
<proteinExistence type="predicted"/>
<dbReference type="InterPro" id="IPR046153">
    <property type="entry name" value="DUF6155"/>
</dbReference>
<name>I9LE57_9FIRM</name>
<gene>
    <name evidence="1" type="ORF">FB4_0274</name>
</gene>
<comment type="caution">
    <text evidence="1">The sequence shown here is derived from an EMBL/GenBank/DDBJ whole genome shotgun (WGS) entry which is preliminary data.</text>
</comment>
<sequence>MIKEVLELCKIFPNVKEYYAANIVPDFEQEALEKYKKIIENEFFPARGFGKLRYSEMNKALNSFKKISKSTTHIADLMISCVEFGVQFTNAYGDIDERYR</sequence>
<keyword evidence="2" id="KW-1185">Reference proteome</keyword>
<dbReference type="AlphaFoldDB" id="I9LE57"/>
<dbReference type="PATRIC" id="fig|1149862.3.peg.1689"/>
<evidence type="ECO:0000313" key="2">
    <source>
        <dbReference type="Proteomes" id="UP000004324"/>
    </source>
</evidence>
<protein>
    <submittedName>
        <fullName evidence="1">Uncharacterized protein</fullName>
    </submittedName>
</protein>
<reference evidence="1 2" key="1">
    <citation type="journal article" date="2012" name="J. Bacteriol.">
        <title>Draft Genome Sequences for Two Metal-Reducing Pelosinus fermentans Strains Isolated from a Cr(VI)-Contaminated Site and for Type Strain R7.</title>
        <authorList>
            <person name="Brown S.D."/>
            <person name="Podar M."/>
            <person name="Klingeman D.M."/>
            <person name="Johnson C.M."/>
            <person name="Yang Z.K."/>
            <person name="Utturkar S.M."/>
            <person name="Land M.L."/>
            <person name="Mosher J.J."/>
            <person name="Hurt R.A.Jr."/>
            <person name="Phelps T.J."/>
            <person name="Palumbo A.V."/>
            <person name="Arkin A.P."/>
            <person name="Hazen T.C."/>
            <person name="Elias D.A."/>
        </authorList>
    </citation>
    <scope>NUCLEOTIDE SEQUENCE [LARGE SCALE GENOMIC DNA]</scope>
    <source>
        <strain evidence="1 2">B4</strain>
    </source>
</reference>
<evidence type="ECO:0000313" key="1">
    <source>
        <dbReference type="EMBL" id="EIW18749.1"/>
    </source>
</evidence>
<organism evidence="1 2">
    <name type="scientific">Pelosinus fermentans B4</name>
    <dbReference type="NCBI Taxonomy" id="1149862"/>
    <lineage>
        <taxon>Bacteria</taxon>
        <taxon>Bacillati</taxon>
        <taxon>Bacillota</taxon>
        <taxon>Negativicutes</taxon>
        <taxon>Selenomonadales</taxon>
        <taxon>Sporomusaceae</taxon>
        <taxon>Pelosinus</taxon>
    </lineage>
</organism>
<accession>I9LE57</accession>
<dbReference type="Pfam" id="PF19652">
    <property type="entry name" value="DUF6155"/>
    <property type="match status" value="1"/>
</dbReference>
<dbReference type="EMBL" id="AKVJ01000022">
    <property type="protein sequence ID" value="EIW18749.1"/>
    <property type="molecule type" value="Genomic_DNA"/>
</dbReference>
<dbReference type="Proteomes" id="UP000004324">
    <property type="component" value="Unassembled WGS sequence"/>
</dbReference>